<sequence>MYYLYQVGIVIAFDLLMYKYGLPHEHAYFLKWNHMQ</sequence>
<dbReference type="EMBL" id="GBRH01170093">
    <property type="protein sequence ID" value="JAE27803.1"/>
    <property type="molecule type" value="Transcribed_RNA"/>
</dbReference>
<name>A0A0A9H4H4_ARUDO</name>
<reference evidence="1" key="1">
    <citation type="submission" date="2014-09" db="EMBL/GenBank/DDBJ databases">
        <authorList>
            <person name="Magalhaes I.L.F."/>
            <person name="Oliveira U."/>
            <person name="Santos F.R."/>
            <person name="Vidigal T.H.D.A."/>
            <person name="Brescovit A.D."/>
            <person name="Santos A.J."/>
        </authorList>
    </citation>
    <scope>NUCLEOTIDE SEQUENCE</scope>
    <source>
        <tissue evidence="1">Shoot tissue taken approximately 20 cm above the soil surface</tissue>
    </source>
</reference>
<accession>A0A0A9H4H4</accession>
<organism evidence="1">
    <name type="scientific">Arundo donax</name>
    <name type="common">Giant reed</name>
    <name type="synonym">Donax arundinaceus</name>
    <dbReference type="NCBI Taxonomy" id="35708"/>
    <lineage>
        <taxon>Eukaryota</taxon>
        <taxon>Viridiplantae</taxon>
        <taxon>Streptophyta</taxon>
        <taxon>Embryophyta</taxon>
        <taxon>Tracheophyta</taxon>
        <taxon>Spermatophyta</taxon>
        <taxon>Magnoliopsida</taxon>
        <taxon>Liliopsida</taxon>
        <taxon>Poales</taxon>
        <taxon>Poaceae</taxon>
        <taxon>PACMAD clade</taxon>
        <taxon>Arundinoideae</taxon>
        <taxon>Arundineae</taxon>
        <taxon>Arundo</taxon>
    </lineage>
</organism>
<evidence type="ECO:0000313" key="1">
    <source>
        <dbReference type="EMBL" id="JAE27803.1"/>
    </source>
</evidence>
<dbReference type="AlphaFoldDB" id="A0A0A9H4H4"/>
<reference evidence="1" key="2">
    <citation type="journal article" date="2015" name="Data Brief">
        <title>Shoot transcriptome of the giant reed, Arundo donax.</title>
        <authorList>
            <person name="Barrero R.A."/>
            <person name="Guerrero F.D."/>
            <person name="Moolhuijzen P."/>
            <person name="Goolsby J.A."/>
            <person name="Tidwell J."/>
            <person name="Bellgard S.E."/>
            <person name="Bellgard M.I."/>
        </authorList>
    </citation>
    <scope>NUCLEOTIDE SEQUENCE</scope>
    <source>
        <tissue evidence="1">Shoot tissue taken approximately 20 cm above the soil surface</tissue>
    </source>
</reference>
<protein>
    <submittedName>
        <fullName evidence="1">Uncharacterized protein</fullName>
    </submittedName>
</protein>
<proteinExistence type="predicted"/>